<evidence type="ECO:0000313" key="4">
    <source>
        <dbReference type="Proteomes" id="UP000603352"/>
    </source>
</evidence>
<dbReference type="PANTHER" id="PTHR43767:SF1">
    <property type="entry name" value="NONRIBOSOMAL PEPTIDE SYNTHASE PES1 (EUROFUNG)-RELATED"/>
    <property type="match status" value="1"/>
</dbReference>
<dbReference type="EMBL" id="BMDZ01000065">
    <property type="protein sequence ID" value="GGB56309.1"/>
    <property type="molecule type" value="Genomic_DNA"/>
</dbReference>
<dbReference type="Gene3D" id="3.40.50.12780">
    <property type="entry name" value="N-terminal domain of ligase-like"/>
    <property type="match status" value="1"/>
</dbReference>
<dbReference type="Gene3D" id="3.30.300.30">
    <property type="match status" value="1"/>
</dbReference>
<sequence>MFQLTGGHVAKQGGRWRGRIDVSRPRQTAATGGLPIVNADALFAMMVAQGDVVIDRFRHAVRHHPDHLFIRYGEEDHDQSFAAFEAEVATLAAALQDMGLQPDDRVSVFTRNSRVATLAMFAVWEAGGIYAPVNFNYTGRLLSYQLADTAPRVLITDAALAPAVADSLGDIAVPHVVVHRPGPADHDYIADRAELPPALIAHRGVHDLADLMRTPRRHRPAVRGAADVANIIYTSGTTGPAKGVVQPFRWINQYTFNSRAFLTPQDTIYCDLPLYHVGGAMFLVAKACWTGCAVSLWDKFSPTRFWDRVRGHRASNAVLLDVMVPWLMSAEPQASDRDNTLMRVHMQPLPAQHHQVAQRFGFQFCTAGFGQTESGNGFVALIDQFGDADAKRPEFRVGHDRDTMLRIARDRGVMVVDGTEPLAKGFMGRPSPLLEAAVLDADDNVLGPDEAGQLAFRPRFPHLLLTHYFNKPDATIKTFSNLWFHTGDAVRRTQDDVYYFIDRMGGFFRVRGENVSSYQVEDLLNTHPDIRATAALPVPAAEGDEEDCAVFIELVEGRAMTEADLRAFALTVMPRYMAPRHVRFVDALPVTPTNKIEKYKLKQALMAELSATDGAGAGA</sequence>
<feature type="domain" description="AMP-dependent synthetase/ligase" evidence="1">
    <location>
        <begin position="57"/>
        <end position="457"/>
    </location>
</feature>
<accession>A0ABQ1J1E7</accession>
<dbReference type="Pfam" id="PF13193">
    <property type="entry name" value="AMP-binding_C"/>
    <property type="match status" value="1"/>
</dbReference>
<reference evidence="4" key="1">
    <citation type="journal article" date="2019" name="Int. J. Syst. Evol. Microbiol.">
        <title>The Global Catalogue of Microorganisms (GCM) 10K type strain sequencing project: providing services to taxonomists for standard genome sequencing and annotation.</title>
        <authorList>
            <consortium name="The Broad Institute Genomics Platform"/>
            <consortium name="The Broad Institute Genome Sequencing Center for Infectious Disease"/>
            <person name="Wu L."/>
            <person name="Ma J."/>
        </authorList>
    </citation>
    <scope>NUCLEOTIDE SEQUENCE [LARGE SCALE GENOMIC DNA]</scope>
    <source>
        <strain evidence="4">CGMCC 1.10188</strain>
    </source>
</reference>
<keyword evidence="4" id="KW-1185">Reference proteome</keyword>
<evidence type="ECO:0000259" key="2">
    <source>
        <dbReference type="Pfam" id="PF13193"/>
    </source>
</evidence>
<dbReference type="SUPFAM" id="SSF56801">
    <property type="entry name" value="Acetyl-CoA synthetase-like"/>
    <property type="match status" value="1"/>
</dbReference>
<dbReference type="Pfam" id="PF00501">
    <property type="entry name" value="AMP-binding"/>
    <property type="match status" value="1"/>
</dbReference>
<evidence type="ECO:0000259" key="1">
    <source>
        <dbReference type="Pfam" id="PF00501"/>
    </source>
</evidence>
<dbReference type="InterPro" id="IPR042099">
    <property type="entry name" value="ANL_N_sf"/>
</dbReference>
<evidence type="ECO:0000313" key="3">
    <source>
        <dbReference type="EMBL" id="GGB56309.1"/>
    </source>
</evidence>
<dbReference type="Proteomes" id="UP000603352">
    <property type="component" value="Unassembled WGS sequence"/>
</dbReference>
<dbReference type="InterPro" id="IPR050237">
    <property type="entry name" value="ATP-dep_AMP-bd_enzyme"/>
</dbReference>
<protein>
    <submittedName>
        <fullName evidence="3">Acyl-CoA synthetase</fullName>
    </submittedName>
</protein>
<dbReference type="InterPro" id="IPR000873">
    <property type="entry name" value="AMP-dep_synth/lig_dom"/>
</dbReference>
<comment type="caution">
    <text evidence="3">The sequence shown here is derived from an EMBL/GenBank/DDBJ whole genome shotgun (WGS) entry which is preliminary data.</text>
</comment>
<dbReference type="InterPro" id="IPR025110">
    <property type="entry name" value="AMP-bd_C"/>
</dbReference>
<name>A0ABQ1J1E7_9PROT</name>
<dbReference type="PROSITE" id="PS00455">
    <property type="entry name" value="AMP_BINDING"/>
    <property type="match status" value="1"/>
</dbReference>
<dbReference type="InterPro" id="IPR020845">
    <property type="entry name" value="AMP-binding_CS"/>
</dbReference>
<dbReference type="PANTHER" id="PTHR43767">
    <property type="entry name" value="LONG-CHAIN-FATTY-ACID--COA LIGASE"/>
    <property type="match status" value="1"/>
</dbReference>
<gene>
    <name evidence="3" type="ORF">GCM10011505_41540</name>
</gene>
<feature type="domain" description="AMP-binding enzyme C-terminal" evidence="2">
    <location>
        <begin position="519"/>
        <end position="595"/>
    </location>
</feature>
<organism evidence="3 4">
    <name type="scientific">Tistrella bauzanensis</name>
    <dbReference type="NCBI Taxonomy" id="657419"/>
    <lineage>
        <taxon>Bacteria</taxon>
        <taxon>Pseudomonadati</taxon>
        <taxon>Pseudomonadota</taxon>
        <taxon>Alphaproteobacteria</taxon>
        <taxon>Geminicoccales</taxon>
        <taxon>Geminicoccaceae</taxon>
        <taxon>Tistrella</taxon>
    </lineage>
</organism>
<proteinExistence type="predicted"/>
<dbReference type="InterPro" id="IPR045851">
    <property type="entry name" value="AMP-bd_C_sf"/>
</dbReference>